<organism evidence="2 3">
    <name type="scientific">Plectus sambesii</name>
    <dbReference type="NCBI Taxonomy" id="2011161"/>
    <lineage>
        <taxon>Eukaryota</taxon>
        <taxon>Metazoa</taxon>
        <taxon>Ecdysozoa</taxon>
        <taxon>Nematoda</taxon>
        <taxon>Chromadorea</taxon>
        <taxon>Plectida</taxon>
        <taxon>Plectina</taxon>
        <taxon>Plectoidea</taxon>
        <taxon>Plectidae</taxon>
        <taxon>Plectus</taxon>
    </lineage>
</organism>
<name>A0A914VPH6_9BILA</name>
<protein>
    <submittedName>
        <fullName evidence="3">Uncharacterized protein</fullName>
    </submittedName>
</protein>
<evidence type="ECO:0000256" key="1">
    <source>
        <dbReference type="SAM" id="MobiDB-lite"/>
    </source>
</evidence>
<proteinExistence type="predicted"/>
<keyword evidence="2" id="KW-1185">Reference proteome</keyword>
<accession>A0A914VPH6</accession>
<feature type="compositionally biased region" description="Low complexity" evidence="1">
    <location>
        <begin position="54"/>
        <end position="66"/>
    </location>
</feature>
<sequence length="125" mass="13270">PSLKSREALFNPADLGLAPLASSDSLAFDQYSSEQQHQMTNFNQAFYSLCAKTPSASAPEPLSEESVQTAADAARGNGPQLSTDEDSTGDCVVTEMDHGRMLDEMARSSSSASSEESNEDGEQTT</sequence>
<evidence type="ECO:0000313" key="3">
    <source>
        <dbReference type="WBParaSite" id="PSAMB.scaffold22815size472.g38727.t1"/>
    </source>
</evidence>
<feature type="region of interest" description="Disordered" evidence="1">
    <location>
        <begin position="54"/>
        <end position="125"/>
    </location>
</feature>
<evidence type="ECO:0000313" key="2">
    <source>
        <dbReference type="Proteomes" id="UP000887566"/>
    </source>
</evidence>
<reference evidence="3" key="1">
    <citation type="submission" date="2022-11" db="UniProtKB">
        <authorList>
            <consortium name="WormBaseParasite"/>
        </authorList>
    </citation>
    <scope>IDENTIFICATION</scope>
</reference>
<dbReference type="AlphaFoldDB" id="A0A914VPH6"/>
<feature type="compositionally biased region" description="Acidic residues" evidence="1">
    <location>
        <begin position="116"/>
        <end position="125"/>
    </location>
</feature>
<dbReference type="Proteomes" id="UP000887566">
    <property type="component" value="Unplaced"/>
</dbReference>
<feature type="compositionally biased region" description="Basic and acidic residues" evidence="1">
    <location>
        <begin position="95"/>
        <end position="106"/>
    </location>
</feature>
<dbReference type="WBParaSite" id="PSAMB.scaffold22815size472.g38727.t1">
    <property type="protein sequence ID" value="PSAMB.scaffold22815size472.g38727.t1"/>
    <property type="gene ID" value="PSAMB.scaffold22815size472.g38727"/>
</dbReference>